<sequence length="314" mass="34208">MDKPIKPKGSPQGETAMPGSQVGTDVSGSSKEGTSQGPTKRTGNTASGTRKSNRSGAAKSRARRLRLKAQSMGPGSGEGQTPASAQGGPKDLGRNVTDLREAPLSRRGQGRWQRGPRLPELNREAKGLLRKAPQRLLVSGAEQNHAHIDLMGEDRFPQFEQFRWSSQGTITVKCGDQWTLDWLEGIISSIIPWKGASLRVQRYIPRAIKMVAAVQGLPDDTPTILKRVHRQNPGLRTNLWRTYHRKEGKNRVLLVFGVDEASAEVLQRQKDGSSRGGKPEPYPTATLGKEMAELMAQVDVEDTPPGTRAGPSLT</sequence>
<evidence type="ECO:0000313" key="3">
    <source>
        <dbReference type="EMBL" id="CAH0558732.1"/>
    </source>
</evidence>
<dbReference type="OrthoDB" id="6778199at2759"/>
<feature type="compositionally biased region" description="Polar residues" evidence="1">
    <location>
        <begin position="21"/>
        <end position="49"/>
    </location>
</feature>
<feature type="region of interest" description="Disordered" evidence="1">
    <location>
        <begin position="267"/>
        <end position="286"/>
    </location>
</feature>
<feature type="domain" description="DUF4780" evidence="2">
    <location>
        <begin position="155"/>
        <end position="270"/>
    </location>
</feature>
<reference evidence="3" key="1">
    <citation type="submission" date="2021-12" db="EMBL/GenBank/DDBJ databases">
        <authorList>
            <person name="King R."/>
        </authorList>
    </citation>
    <scope>NUCLEOTIDE SEQUENCE</scope>
</reference>
<evidence type="ECO:0000259" key="2">
    <source>
        <dbReference type="Pfam" id="PF16012"/>
    </source>
</evidence>
<evidence type="ECO:0000313" key="4">
    <source>
        <dbReference type="Proteomes" id="UP001154078"/>
    </source>
</evidence>
<gene>
    <name evidence="3" type="ORF">MELIAE_LOCUS8994</name>
</gene>
<name>A0A9P0BAR1_BRAAE</name>
<proteinExistence type="predicted"/>
<dbReference type="Proteomes" id="UP001154078">
    <property type="component" value="Chromosome 6"/>
</dbReference>
<organism evidence="3 4">
    <name type="scientific">Brassicogethes aeneus</name>
    <name type="common">Rape pollen beetle</name>
    <name type="synonym">Meligethes aeneus</name>
    <dbReference type="NCBI Taxonomy" id="1431903"/>
    <lineage>
        <taxon>Eukaryota</taxon>
        <taxon>Metazoa</taxon>
        <taxon>Ecdysozoa</taxon>
        <taxon>Arthropoda</taxon>
        <taxon>Hexapoda</taxon>
        <taxon>Insecta</taxon>
        <taxon>Pterygota</taxon>
        <taxon>Neoptera</taxon>
        <taxon>Endopterygota</taxon>
        <taxon>Coleoptera</taxon>
        <taxon>Polyphaga</taxon>
        <taxon>Cucujiformia</taxon>
        <taxon>Nitidulidae</taxon>
        <taxon>Meligethinae</taxon>
        <taxon>Brassicogethes</taxon>
    </lineage>
</organism>
<dbReference type="Pfam" id="PF16012">
    <property type="entry name" value="DUF4780"/>
    <property type="match status" value="1"/>
</dbReference>
<dbReference type="EMBL" id="OV121137">
    <property type="protein sequence ID" value="CAH0558732.1"/>
    <property type="molecule type" value="Genomic_DNA"/>
</dbReference>
<evidence type="ECO:0000256" key="1">
    <source>
        <dbReference type="SAM" id="MobiDB-lite"/>
    </source>
</evidence>
<dbReference type="InterPro" id="IPR031961">
    <property type="entry name" value="DUF4780"/>
</dbReference>
<protein>
    <recommendedName>
        <fullName evidence="2">DUF4780 domain-containing protein</fullName>
    </recommendedName>
</protein>
<feature type="region of interest" description="Disordered" evidence="1">
    <location>
        <begin position="1"/>
        <end position="95"/>
    </location>
</feature>
<keyword evidence="4" id="KW-1185">Reference proteome</keyword>
<accession>A0A9P0BAR1</accession>
<dbReference type="AlphaFoldDB" id="A0A9P0BAR1"/>